<evidence type="ECO:0000256" key="1">
    <source>
        <dbReference type="ARBA" id="ARBA00007789"/>
    </source>
</evidence>
<dbReference type="FunFam" id="3.20.20.30:FF:000002">
    <property type="entry name" value="LLM class flavin-dependent oxidoreductase"/>
    <property type="match status" value="1"/>
</dbReference>
<dbReference type="PANTHER" id="PTHR30137">
    <property type="entry name" value="LUCIFERASE-LIKE MONOOXYGENASE"/>
    <property type="match status" value="1"/>
</dbReference>
<dbReference type="RefSeq" id="WP_189582423.1">
    <property type="nucleotide sequence ID" value="NZ_BMYV01000001.1"/>
</dbReference>
<dbReference type="CDD" id="cd00347">
    <property type="entry name" value="Flavin_utilizing_monoxygenases"/>
    <property type="match status" value="1"/>
</dbReference>
<gene>
    <name evidence="4" type="ORF">GCM10011309_10970</name>
</gene>
<dbReference type="InterPro" id="IPR011251">
    <property type="entry name" value="Luciferase-like_dom"/>
</dbReference>
<dbReference type="PANTHER" id="PTHR30137:SF6">
    <property type="entry name" value="LUCIFERASE-LIKE MONOOXYGENASE"/>
    <property type="match status" value="1"/>
</dbReference>
<accession>A0A918NEY1</accession>
<dbReference type="NCBIfam" id="TIGR03558">
    <property type="entry name" value="oxido_grp_1"/>
    <property type="match status" value="1"/>
</dbReference>
<organism evidence="4 5">
    <name type="scientific">Litorimonas cladophorae</name>
    <dbReference type="NCBI Taxonomy" id="1220491"/>
    <lineage>
        <taxon>Bacteria</taxon>
        <taxon>Pseudomonadati</taxon>
        <taxon>Pseudomonadota</taxon>
        <taxon>Alphaproteobacteria</taxon>
        <taxon>Maricaulales</taxon>
        <taxon>Robiginitomaculaceae</taxon>
    </lineage>
</organism>
<dbReference type="Gene3D" id="3.20.20.30">
    <property type="entry name" value="Luciferase-like domain"/>
    <property type="match status" value="1"/>
</dbReference>
<dbReference type="InterPro" id="IPR019949">
    <property type="entry name" value="CmoO-like"/>
</dbReference>
<proteinExistence type="predicted"/>
<dbReference type="Proteomes" id="UP000600865">
    <property type="component" value="Unassembled WGS sequence"/>
</dbReference>
<evidence type="ECO:0000259" key="3">
    <source>
        <dbReference type="Pfam" id="PF00296"/>
    </source>
</evidence>
<protein>
    <recommendedName>
        <fullName evidence="2">Luciferase-like monooxygenase</fullName>
    </recommendedName>
</protein>
<keyword evidence="5" id="KW-1185">Reference proteome</keyword>
<dbReference type="AlphaFoldDB" id="A0A918NEY1"/>
<sequence length="337" mass="36648">MSIPFSILDLAQVLEGQTAAESFAGSVKLAQKAEALAYNRVWYAEHHNIPGVASSATSVLIAHIAAHTKKIRLGSGGVMLPNHAPLLIAEQFGTLATLHPGRIDLGLGRAPGGDIGVIRAMRKDYEQAANSFPKDVEELIHFLSTPEHGQALGVRAIPGEGTEVPVWILGSSLFGAQLAAKLGLPYAFASHFAPSHLLQAAAIYRRDFKPSRHLDKPYFMMACNVFAADTEEEAQFHFSTLIQAFVGILTNRRGLTKRPVEGYQVPAHVAAQVDMMLQISAVGTADTVAEKLSFFCEHVRPDEIIIAKNFYDQDARLRSLEVTMDAKERLQSLKLAS</sequence>
<evidence type="ECO:0000256" key="2">
    <source>
        <dbReference type="ARBA" id="ARBA00074555"/>
    </source>
</evidence>
<feature type="domain" description="Luciferase-like" evidence="3">
    <location>
        <begin position="4"/>
        <end position="292"/>
    </location>
</feature>
<reference evidence="4 5" key="1">
    <citation type="journal article" date="2014" name="Int. J. Syst. Evol. Microbiol.">
        <title>Complete genome sequence of Corynebacterium casei LMG S-19264T (=DSM 44701T), isolated from a smear-ripened cheese.</title>
        <authorList>
            <consortium name="US DOE Joint Genome Institute (JGI-PGF)"/>
            <person name="Walter F."/>
            <person name="Albersmeier A."/>
            <person name="Kalinowski J."/>
            <person name="Ruckert C."/>
        </authorList>
    </citation>
    <scope>NUCLEOTIDE SEQUENCE [LARGE SCALE GENOMIC DNA]</scope>
    <source>
        <strain evidence="4 5">KCTC 23968</strain>
    </source>
</reference>
<evidence type="ECO:0000313" key="5">
    <source>
        <dbReference type="Proteomes" id="UP000600865"/>
    </source>
</evidence>
<comment type="similarity">
    <text evidence="1">To bacterial alkanal monooxygenase alpha and beta chains.</text>
</comment>
<evidence type="ECO:0000313" key="4">
    <source>
        <dbReference type="EMBL" id="GGX62801.1"/>
    </source>
</evidence>
<dbReference type="Pfam" id="PF00296">
    <property type="entry name" value="Bac_luciferase"/>
    <property type="match status" value="1"/>
</dbReference>
<name>A0A918NEY1_9PROT</name>
<dbReference type="EMBL" id="BMYV01000001">
    <property type="protein sequence ID" value="GGX62801.1"/>
    <property type="molecule type" value="Genomic_DNA"/>
</dbReference>
<dbReference type="InterPro" id="IPR050766">
    <property type="entry name" value="Bact_Lucif_Oxidored"/>
</dbReference>
<comment type="caution">
    <text evidence="4">The sequence shown here is derived from an EMBL/GenBank/DDBJ whole genome shotgun (WGS) entry which is preliminary data.</text>
</comment>
<dbReference type="SUPFAM" id="SSF51679">
    <property type="entry name" value="Bacterial luciferase-like"/>
    <property type="match status" value="1"/>
</dbReference>
<dbReference type="GO" id="GO:0005829">
    <property type="term" value="C:cytosol"/>
    <property type="evidence" value="ECO:0007669"/>
    <property type="project" value="TreeGrafter"/>
</dbReference>
<dbReference type="InterPro" id="IPR036661">
    <property type="entry name" value="Luciferase-like_sf"/>
</dbReference>
<dbReference type="GO" id="GO:0016705">
    <property type="term" value="F:oxidoreductase activity, acting on paired donors, with incorporation or reduction of molecular oxygen"/>
    <property type="evidence" value="ECO:0007669"/>
    <property type="project" value="InterPro"/>
</dbReference>